<dbReference type="AlphaFoldDB" id="R7U3U9"/>
<sequence length="124" mass="13711">MQNTEISVFGGEALGPQTRKYPCLAVIVLSDICDGSTQSVLMQHVNFKQFAVLNSFGYLETRGEDSFSVAFKTAKDGDMSQTSSMGRLLRPLLSEEKSRQCDKQTASDFTGITDNIDISYRDSH</sequence>
<proteinExistence type="predicted"/>
<keyword evidence="3" id="KW-1185">Reference proteome</keyword>
<evidence type="ECO:0000313" key="1">
    <source>
        <dbReference type="EMBL" id="ELU01015.1"/>
    </source>
</evidence>
<gene>
    <name evidence="1" type="ORF">CAPTEDRAFT_192769</name>
</gene>
<organism evidence="1">
    <name type="scientific">Capitella teleta</name>
    <name type="common">Polychaete worm</name>
    <dbReference type="NCBI Taxonomy" id="283909"/>
    <lineage>
        <taxon>Eukaryota</taxon>
        <taxon>Metazoa</taxon>
        <taxon>Spiralia</taxon>
        <taxon>Lophotrochozoa</taxon>
        <taxon>Annelida</taxon>
        <taxon>Polychaeta</taxon>
        <taxon>Sedentaria</taxon>
        <taxon>Scolecida</taxon>
        <taxon>Capitellidae</taxon>
        <taxon>Capitella</taxon>
    </lineage>
</organism>
<dbReference type="EMBL" id="AMQN01025806">
    <property type="status" value="NOT_ANNOTATED_CDS"/>
    <property type="molecule type" value="Genomic_DNA"/>
</dbReference>
<dbReference type="HOGENOM" id="CLU_2006055_0_0_1"/>
<dbReference type="Proteomes" id="UP000014760">
    <property type="component" value="Unassembled WGS sequence"/>
</dbReference>
<name>R7U3U9_CAPTE</name>
<evidence type="ECO:0000313" key="2">
    <source>
        <dbReference type="EnsemblMetazoa" id="CapteP192769"/>
    </source>
</evidence>
<dbReference type="EnsemblMetazoa" id="CapteT192769">
    <property type="protein sequence ID" value="CapteP192769"/>
    <property type="gene ID" value="CapteG192769"/>
</dbReference>
<reference evidence="2" key="3">
    <citation type="submission" date="2015-06" db="UniProtKB">
        <authorList>
            <consortium name="EnsemblMetazoa"/>
        </authorList>
    </citation>
    <scope>IDENTIFICATION</scope>
</reference>
<evidence type="ECO:0000313" key="3">
    <source>
        <dbReference type="Proteomes" id="UP000014760"/>
    </source>
</evidence>
<reference evidence="3" key="1">
    <citation type="submission" date="2012-12" db="EMBL/GenBank/DDBJ databases">
        <authorList>
            <person name="Hellsten U."/>
            <person name="Grimwood J."/>
            <person name="Chapman J.A."/>
            <person name="Shapiro H."/>
            <person name="Aerts A."/>
            <person name="Otillar R.P."/>
            <person name="Terry A.Y."/>
            <person name="Boore J.L."/>
            <person name="Simakov O."/>
            <person name="Marletaz F."/>
            <person name="Cho S.-J."/>
            <person name="Edsinger-Gonzales E."/>
            <person name="Havlak P."/>
            <person name="Kuo D.-H."/>
            <person name="Larsson T."/>
            <person name="Lv J."/>
            <person name="Arendt D."/>
            <person name="Savage R."/>
            <person name="Osoegawa K."/>
            <person name="de Jong P."/>
            <person name="Lindberg D.R."/>
            <person name="Seaver E.C."/>
            <person name="Weisblat D.A."/>
            <person name="Putnam N.H."/>
            <person name="Grigoriev I.V."/>
            <person name="Rokhsar D.S."/>
        </authorList>
    </citation>
    <scope>NUCLEOTIDE SEQUENCE</scope>
    <source>
        <strain evidence="3">I ESC-2004</strain>
    </source>
</reference>
<accession>R7U3U9</accession>
<dbReference type="EMBL" id="KB305457">
    <property type="protein sequence ID" value="ELU01015.1"/>
    <property type="molecule type" value="Genomic_DNA"/>
</dbReference>
<protein>
    <submittedName>
        <fullName evidence="1 2">Uncharacterized protein</fullName>
    </submittedName>
</protein>
<reference evidence="1 3" key="2">
    <citation type="journal article" date="2013" name="Nature">
        <title>Insights into bilaterian evolution from three spiralian genomes.</title>
        <authorList>
            <person name="Simakov O."/>
            <person name="Marletaz F."/>
            <person name="Cho S.J."/>
            <person name="Edsinger-Gonzales E."/>
            <person name="Havlak P."/>
            <person name="Hellsten U."/>
            <person name="Kuo D.H."/>
            <person name="Larsson T."/>
            <person name="Lv J."/>
            <person name="Arendt D."/>
            <person name="Savage R."/>
            <person name="Osoegawa K."/>
            <person name="de Jong P."/>
            <person name="Grimwood J."/>
            <person name="Chapman J.A."/>
            <person name="Shapiro H."/>
            <person name="Aerts A."/>
            <person name="Otillar R.P."/>
            <person name="Terry A.Y."/>
            <person name="Boore J.L."/>
            <person name="Grigoriev I.V."/>
            <person name="Lindberg D.R."/>
            <person name="Seaver E.C."/>
            <person name="Weisblat D.A."/>
            <person name="Putnam N.H."/>
            <person name="Rokhsar D.S."/>
        </authorList>
    </citation>
    <scope>NUCLEOTIDE SEQUENCE</scope>
    <source>
        <strain evidence="1 3">I ESC-2004</strain>
    </source>
</reference>